<dbReference type="EMBL" id="BAAACX010000009">
    <property type="protein sequence ID" value="GAA0393796.1"/>
    <property type="molecule type" value="Genomic_DNA"/>
</dbReference>
<name>A0ABN0YFI3_9BACL</name>
<feature type="domain" description="Glycosyltransferase 2-like" evidence="12">
    <location>
        <begin position="39"/>
        <end position="199"/>
    </location>
</feature>
<dbReference type="PANTHER" id="PTHR43646">
    <property type="entry name" value="GLYCOSYLTRANSFERASE"/>
    <property type="match status" value="1"/>
</dbReference>
<keyword evidence="5" id="KW-0125">Carotenoid biosynthesis</keyword>
<reference evidence="13 14" key="1">
    <citation type="journal article" date="2019" name="Int. J. Syst. Evol. Microbiol.">
        <title>The Global Catalogue of Microorganisms (GCM) 10K type strain sequencing project: providing services to taxonomists for standard genome sequencing and annotation.</title>
        <authorList>
            <consortium name="The Broad Institute Genomics Platform"/>
            <consortium name="The Broad Institute Genome Sequencing Center for Infectious Disease"/>
            <person name="Wu L."/>
            <person name="Ma J."/>
        </authorList>
    </citation>
    <scope>NUCLEOTIDE SEQUENCE [LARGE SCALE GENOMIC DNA]</scope>
    <source>
        <strain evidence="13 14">JCM 12774</strain>
    </source>
</reference>
<evidence type="ECO:0000256" key="10">
    <source>
        <dbReference type="ARBA" id="ARBA00040345"/>
    </source>
</evidence>
<dbReference type="Pfam" id="PF00535">
    <property type="entry name" value="Glycos_transf_2"/>
    <property type="match status" value="1"/>
</dbReference>
<evidence type="ECO:0000256" key="2">
    <source>
        <dbReference type="ARBA" id="ARBA00022475"/>
    </source>
</evidence>
<comment type="caution">
    <text evidence="13">The sequence shown here is derived from an EMBL/GenBank/DDBJ whole genome shotgun (WGS) entry which is preliminary data.</text>
</comment>
<comment type="subcellular location">
    <subcellularLocation>
        <location evidence="1">Cell membrane</location>
    </subcellularLocation>
</comment>
<evidence type="ECO:0000313" key="14">
    <source>
        <dbReference type="Proteomes" id="UP001500340"/>
    </source>
</evidence>
<feature type="transmembrane region" description="Helical" evidence="11">
    <location>
        <begin position="271"/>
        <end position="290"/>
    </location>
</feature>
<keyword evidence="4" id="KW-0808">Transferase</keyword>
<keyword evidence="11" id="KW-0812">Transmembrane</keyword>
<dbReference type="PANTHER" id="PTHR43646:SF2">
    <property type="entry name" value="GLYCOSYLTRANSFERASE 2-LIKE DOMAIN-CONTAINING PROTEIN"/>
    <property type="match status" value="1"/>
</dbReference>
<dbReference type="CDD" id="cd00761">
    <property type="entry name" value="Glyco_tranf_GTA_type"/>
    <property type="match status" value="1"/>
</dbReference>
<feature type="transmembrane region" description="Helical" evidence="11">
    <location>
        <begin position="297"/>
        <end position="317"/>
    </location>
</feature>
<evidence type="ECO:0000256" key="6">
    <source>
        <dbReference type="ARBA" id="ARBA00023136"/>
    </source>
</evidence>
<comment type="pathway">
    <text evidence="8">Carotenoid biosynthesis; staphyloxanthin biosynthesis; staphyloxanthin from farnesyl diphosphate: step 4/5.</text>
</comment>
<gene>
    <name evidence="13" type="ORF">GCM10008933_25800</name>
</gene>
<dbReference type="Proteomes" id="UP001500340">
    <property type="component" value="Unassembled WGS sequence"/>
</dbReference>
<dbReference type="InterPro" id="IPR001173">
    <property type="entry name" value="Glyco_trans_2-like"/>
</dbReference>
<dbReference type="Gene3D" id="3.90.550.10">
    <property type="entry name" value="Spore Coat Polysaccharide Biosynthesis Protein SpsA, Chain A"/>
    <property type="match status" value="1"/>
</dbReference>
<evidence type="ECO:0000256" key="11">
    <source>
        <dbReference type="SAM" id="Phobius"/>
    </source>
</evidence>
<comment type="function">
    <text evidence="7">Catalyzes the glycosylation of 4,4'-diaponeurosporenoate, i.e. the esterification of glucose at the C1'' position with the carboxyl group of 4,4'-diaponeurosporenic acid, to form glycosyl-4,4'-diaponeurosporenoate. This is a step in the biosynthesis of staphyloxanthin, an orange pigment present in most staphylococci strains.</text>
</comment>
<evidence type="ECO:0000256" key="5">
    <source>
        <dbReference type="ARBA" id="ARBA00022746"/>
    </source>
</evidence>
<evidence type="ECO:0000256" key="7">
    <source>
        <dbReference type="ARBA" id="ARBA00037281"/>
    </source>
</evidence>
<evidence type="ECO:0000259" key="12">
    <source>
        <dbReference type="Pfam" id="PF00535"/>
    </source>
</evidence>
<dbReference type="SUPFAM" id="SSF53448">
    <property type="entry name" value="Nucleotide-diphospho-sugar transferases"/>
    <property type="match status" value="1"/>
</dbReference>
<comment type="similarity">
    <text evidence="9">Belongs to the glycosyltransferase 2 family. CrtQ subfamily.</text>
</comment>
<feature type="transmembrane region" description="Helical" evidence="11">
    <location>
        <begin position="329"/>
        <end position="354"/>
    </location>
</feature>
<accession>A0ABN0YFI3</accession>
<evidence type="ECO:0000256" key="3">
    <source>
        <dbReference type="ARBA" id="ARBA00022676"/>
    </source>
</evidence>
<evidence type="ECO:0000256" key="4">
    <source>
        <dbReference type="ARBA" id="ARBA00022679"/>
    </source>
</evidence>
<organism evidence="13 14">
    <name type="scientific">Paenibacillus motobuensis</name>
    <dbReference type="NCBI Taxonomy" id="295324"/>
    <lineage>
        <taxon>Bacteria</taxon>
        <taxon>Bacillati</taxon>
        <taxon>Bacillota</taxon>
        <taxon>Bacilli</taxon>
        <taxon>Bacillales</taxon>
        <taxon>Paenibacillaceae</taxon>
        <taxon>Paenibacillus</taxon>
    </lineage>
</organism>
<dbReference type="RefSeq" id="WP_379340291.1">
    <property type="nucleotide sequence ID" value="NZ_BAAACX010000009.1"/>
</dbReference>
<dbReference type="InterPro" id="IPR029044">
    <property type="entry name" value="Nucleotide-diphossugar_trans"/>
</dbReference>
<keyword evidence="3" id="KW-0328">Glycosyltransferase</keyword>
<keyword evidence="11" id="KW-1133">Transmembrane helix</keyword>
<evidence type="ECO:0000256" key="9">
    <source>
        <dbReference type="ARBA" id="ARBA00038120"/>
    </source>
</evidence>
<protein>
    <recommendedName>
        <fullName evidence="10">4,4'-diaponeurosporenoate glycosyltransferase</fullName>
    </recommendedName>
</protein>
<keyword evidence="6 11" id="KW-0472">Membrane</keyword>
<evidence type="ECO:0000256" key="8">
    <source>
        <dbReference type="ARBA" id="ARBA00037904"/>
    </source>
</evidence>
<keyword evidence="2" id="KW-1003">Cell membrane</keyword>
<proteinExistence type="inferred from homology"/>
<keyword evidence="14" id="KW-1185">Reference proteome</keyword>
<evidence type="ECO:0000256" key="1">
    <source>
        <dbReference type="ARBA" id="ARBA00004236"/>
    </source>
</evidence>
<sequence length="365" mass="40244">MVIAVCVVVVLGCISGFVLFRKNTVPESTETYIRDERISVIIPARNEEANLPHILSSLLQQSYQPDEIIVVDDGSEDRTREIAVSFGVKVVDNPELPVGWTGKTWAVWNGFLHSSGELIVFLDADIRLAPQALEKLLGIRRKSGGVISVVPYHYTEKCYERLAMITNVLGVFAFTSPFERKSKQTGLYGSCIITSRADYEAVQGHDGIKSEILDDLNLGARYRAAGIPVTNFLGHDLVSFRMYPGGIKSELQGFGKGAVLSTANLAAPTTVLVALWLIGLIVSESFLFLWGNDSWLLAALAGYVIYTLQIFCLIQYVGKFGKLMPLIHILSTLFFLVVLLYSAYQVVFIGAVSWKGRAIQVRGRS</sequence>
<evidence type="ECO:0000313" key="13">
    <source>
        <dbReference type="EMBL" id="GAA0393796.1"/>
    </source>
</evidence>